<proteinExistence type="predicted"/>
<organism evidence="2 3">
    <name type="scientific">Blastochloris viridis</name>
    <name type="common">Rhodopseudomonas viridis</name>
    <dbReference type="NCBI Taxonomy" id="1079"/>
    <lineage>
        <taxon>Bacteria</taxon>
        <taxon>Pseudomonadati</taxon>
        <taxon>Pseudomonadota</taxon>
        <taxon>Alphaproteobacteria</taxon>
        <taxon>Hyphomicrobiales</taxon>
        <taxon>Blastochloridaceae</taxon>
        <taxon>Blastochloris</taxon>
    </lineage>
</organism>
<protein>
    <submittedName>
        <fullName evidence="2">Uncharacterized protein</fullName>
    </submittedName>
</protein>
<evidence type="ECO:0000313" key="1">
    <source>
        <dbReference type="EMBL" id="BAR99006.1"/>
    </source>
</evidence>
<dbReference type="Proteomes" id="UP000065734">
    <property type="component" value="Chromosome I"/>
</dbReference>
<gene>
    <name evidence="1" type="ORF">BV133_1413</name>
    <name evidence="2" type="ORF">BVIRIDIS_26940</name>
</gene>
<reference evidence="3" key="3">
    <citation type="journal article" date="2016" name="Genome Announc.">
        <title>Revised genome sequence of the purple photosynthetic bacterium Blastochloris viridis.</title>
        <authorList>
            <person name="Liu L.N."/>
            <person name="Faulkner M."/>
            <person name="Liu X."/>
            <person name="Huang F."/>
            <person name="Darby A.C."/>
            <person name="Hall N."/>
        </authorList>
    </citation>
    <scope>NUCLEOTIDE SEQUENCE [LARGE SCALE GENOMIC DNA]</scope>
    <source>
        <strain evidence="3">ATCC 19567 / DSM 133 / F</strain>
    </source>
</reference>
<evidence type="ECO:0000313" key="2">
    <source>
        <dbReference type="EMBL" id="CUU43668.1"/>
    </source>
</evidence>
<keyword evidence="3" id="KW-1185">Reference proteome</keyword>
<dbReference type="AlphaFoldDB" id="A0A0H5BF86"/>
<sequence>MGEIDRHIKTRLAEPGDELVLTTFGRHDLRGFAAADDPSVAVGLPPGSEIRFTEPVACEPSAGAAPTGHRLARLRQVVIDNPCIHHDALEFGGTQLLLLTQLCEGQRATVVRLPTLSEAARSRSRDAHQMPLENIRLLAEPADDSGHPMFI</sequence>
<evidence type="ECO:0000313" key="3">
    <source>
        <dbReference type="Proteomes" id="UP000065734"/>
    </source>
</evidence>
<dbReference type="EMBL" id="LN907867">
    <property type="protein sequence ID" value="CUU43668.1"/>
    <property type="molecule type" value="Genomic_DNA"/>
</dbReference>
<accession>A0A0H5BF86</accession>
<dbReference type="OrthoDB" id="7375646at2"/>
<dbReference type="RefSeq" id="WP_055038497.1">
    <property type="nucleotide sequence ID" value="NZ_AP014854.2"/>
</dbReference>
<name>A0A0H5BF86_BLAVI</name>
<reference evidence="1" key="1">
    <citation type="journal article" date="2015" name="Genome Announc.">
        <title>Complete Genome Sequence of the Bacteriochlorophyll b-Producing Photosynthetic Bacterium Blastochloris viridis.</title>
        <authorList>
            <person name="Tsukatani Y."/>
            <person name="Hirose Y."/>
            <person name="Harada J."/>
            <person name="Misawa N."/>
            <person name="Mori K."/>
            <person name="Inoue K."/>
            <person name="Tamiaki H."/>
        </authorList>
    </citation>
    <scope>NUCLEOTIDE SEQUENCE [LARGE SCALE GENOMIC DNA]</scope>
    <source>
        <strain evidence="1">DSM 133</strain>
    </source>
</reference>
<dbReference type="EMBL" id="AP014854">
    <property type="protein sequence ID" value="BAR99006.1"/>
    <property type="molecule type" value="Genomic_DNA"/>
</dbReference>
<dbReference type="KEGG" id="bvr:BVIR_3250"/>
<reference evidence="2" key="2">
    <citation type="submission" date="2015-11" db="EMBL/GenBank/DDBJ databases">
        <authorList>
            <person name="Zhang Y."/>
            <person name="Guo Z."/>
        </authorList>
    </citation>
    <scope>NUCLEOTIDE SEQUENCE</scope>
    <source>
        <strain evidence="2">1</strain>
    </source>
</reference>